<evidence type="ECO:0000256" key="6">
    <source>
        <dbReference type="ARBA" id="ARBA00022490"/>
    </source>
</evidence>
<dbReference type="Gene3D" id="3.30.1520.10">
    <property type="entry name" value="Phox-like domain"/>
    <property type="match status" value="1"/>
</dbReference>
<dbReference type="GO" id="GO:0005829">
    <property type="term" value="C:cytosol"/>
    <property type="evidence" value="ECO:0007669"/>
    <property type="project" value="GOC"/>
</dbReference>
<dbReference type="Proteomes" id="UP000191024">
    <property type="component" value="Chromosome H"/>
</dbReference>
<dbReference type="InterPro" id="IPR015404">
    <property type="entry name" value="Vps5_C"/>
</dbReference>
<dbReference type="GO" id="GO:0005794">
    <property type="term" value="C:Golgi apparatus"/>
    <property type="evidence" value="ECO:0007669"/>
    <property type="project" value="UniProtKB-SubCell"/>
</dbReference>
<dbReference type="InterPro" id="IPR036871">
    <property type="entry name" value="PX_dom_sf"/>
</dbReference>
<sequence length="632" mass="72345">MNFEDELSAPVWDDLAHANREPLDEIAKEFRPATAEKTANKDGEGVTWESGHTEEDEMAETKNDTPVVRNTNEDLLASLAPAEDSLASLTLNSGQEQPGKRDPLFGENDKSPLKIENESVVTGVSSSSSNQKRQLKPQRLFTTARSRRHPLTEEQKKGLFMDPLATDAKKDEGEEFVDESLDYEPIAHGNGESILQQVDAPLFRLSPRKLPAIPPKNGSSDKVSEFISEEETPLNQFRIEVLDPVKVGDITSAHVEYSIRTHAQHLDPADFQVKRRYRDFRWLYRQLQNNHWGKIIPPPPEKQAVGRFKDDFIENRRAQMEKMLTRISQDPTLQKDPDLIMFLKSPDFGQDSKIRENQTRSNASGDSNDISEIHISEITLLGEEDAIDVLKTGGLDESHKSFMNLSFSSLPKYNEPDSFFIEQRQSAELLEEQLRQLYKSLELVDVQKSELASVTDEFVQSIKTLEELEVSKKASDVLSSFAIVHQRIKESLQRSSLQEALTLGTTIDEYTRSLGSIRAVFNQRAKVGYFLMIVESDLVKKQSQLEKANRNIKSAPERAEQVAKDITKLQKRYSKIKEKWQEIGETIRQELERHDQEKMRDFRNNMEIYLEAAIETQKECIELWETFYENNL</sequence>
<evidence type="ECO:0000256" key="11">
    <source>
        <dbReference type="SAM" id="Coils"/>
    </source>
</evidence>
<feature type="compositionally biased region" description="Low complexity" evidence="12">
    <location>
        <begin position="119"/>
        <end position="129"/>
    </location>
</feature>
<evidence type="ECO:0000259" key="13">
    <source>
        <dbReference type="PROSITE" id="PS50195"/>
    </source>
</evidence>
<accession>A0A1G4KGL5</accession>
<dbReference type="GO" id="GO:0005768">
    <property type="term" value="C:endosome"/>
    <property type="evidence" value="ECO:0007669"/>
    <property type="project" value="TreeGrafter"/>
</dbReference>
<feature type="compositionally biased region" description="Polar residues" evidence="12">
    <location>
        <begin position="87"/>
        <end position="96"/>
    </location>
</feature>
<keyword evidence="15" id="KW-1185">Reference proteome</keyword>
<dbReference type="AlphaFoldDB" id="A0A1G4KGL5"/>
<evidence type="ECO:0000313" key="15">
    <source>
        <dbReference type="Proteomes" id="UP000191024"/>
    </source>
</evidence>
<dbReference type="SUPFAM" id="SSF64268">
    <property type="entry name" value="PX domain"/>
    <property type="match status" value="1"/>
</dbReference>
<evidence type="ECO:0000256" key="7">
    <source>
        <dbReference type="ARBA" id="ARBA00022553"/>
    </source>
</evidence>
<dbReference type="GO" id="GO:0032266">
    <property type="term" value="F:phosphatidylinositol-3-phosphate binding"/>
    <property type="evidence" value="ECO:0007669"/>
    <property type="project" value="UniProtKB-ARBA"/>
</dbReference>
<feature type="region of interest" description="Disordered" evidence="12">
    <location>
        <begin position="349"/>
        <end position="368"/>
    </location>
</feature>
<reference evidence="15" key="1">
    <citation type="submission" date="2016-03" db="EMBL/GenBank/DDBJ databases">
        <authorList>
            <person name="Devillers H."/>
        </authorList>
    </citation>
    <scope>NUCLEOTIDE SEQUENCE [LARGE SCALE GENOMIC DNA]</scope>
</reference>
<keyword evidence="5" id="KW-0813">Transport</keyword>
<feature type="compositionally biased region" description="Polar residues" evidence="12">
    <location>
        <begin position="359"/>
        <end position="368"/>
    </location>
</feature>
<dbReference type="GO" id="GO:0045053">
    <property type="term" value="P:protein retention in Golgi apparatus"/>
    <property type="evidence" value="ECO:0007669"/>
    <property type="project" value="TreeGrafter"/>
</dbReference>
<keyword evidence="6" id="KW-0963">Cytoplasm</keyword>
<dbReference type="Pfam" id="PF00787">
    <property type="entry name" value="PX"/>
    <property type="match status" value="1"/>
</dbReference>
<dbReference type="FunFam" id="3.30.1520.10:FF:000013">
    <property type="entry name" value="Putative Sorting nexin 3"/>
    <property type="match status" value="1"/>
</dbReference>
<evidence type="ECO:0000256" key="10">
    <source>
        <dbReference type="ARBA" id="ARBA00023136"/>
    </source>
</evidence>
<dbReference type="CDD" id="cd07627">
    <property type="entry name" value="BAR_Vps5p"/>
    <property type="match status" value="1"/>
</dbReference>
<dbReference type="GO" id="GO:0015031">
    <property type="term" value="P:protein transport"/>
    <property type="evidence" value="ECO:0007669"/>
    <property type="project" value="UniProtKB-KW"/>
</dbReference>
<evidence type="ECO:0000256" key="3">
    <source>
        <dbReference type="ARBA" id="ARBA00004555"/>
    </source>
</evidence>
<keyword evidence="8" id="KW-0653">Protein transport</keyword>
<keyword evidence="10" id="KW-0472">Membrane</keyword>
<name>A0A1G4KGL5_9SACH</name>
<evidence type="ECO:0000256" key="4">
    <source>
        <dbReference type="ARBA" id="ARBA00010883"/>
    </source>
</evidence>
<organism evidence="14 15">
    <name type="scientific">Lachancea mirantina</name>
    <dbReference type="NCBI Taxonomy" id="1230905"/>
    <lineage>
        <taxon>Eukaryota</taxon>
        <taxon>Fungi</taxon>
        <taxon>Dikarya</taxon>
        <taxon>Ascomycota</taxon>
        <taxon>Saccharomycotina</taxon>
        <taxon>Saccharomycetes</taxon>
        <taxon>Saccharomycetales</taxon>
        <taxon>Saccharomycetaceae</taxon>
        <taxon>Lachancea</taxon>
    </lineage>
</organism>
<comment type="similarity">
    <text evidence="4">Belongs to the sorting nexin family.</text>
</comment>
<dbReference type="EMBL" id="LT598468">
    <property type="protein sequence ID" value="SCV03652.1"/>
    <property type="molecule type" value="Genomic_DNA"/>
</dbReference>
<keyword evidence="9" id="KW-0333">Golgi apparatus</keyword>
<gene>
    <name evidence="14" type="ORF">LAMI_0H09868G</name>
</gene>
<feature type="compositionally biased region" description="Basic and acidic residues" evidence="12">
    <location>
        <begin position="98"/>
        <end position="117"/>
    </location>
</feature>
<dbReference type="FunFam" id="1.20.1270.60:FF:000022">
    <property type="entry name" value="Sorting nexin 3 protein"/>
    <property type="match status" value="1"/>
</dbReference>
<feature type="coiled-coil region" evidence="11">
    <location>
        <begin position="531"/>
        <end position="579"/>
    </location>
</feature>
<feature type="domain" description="PX" evidence="13">
    <location>
        <begin position="235"/>
        <end position="350"/>
    </location>
</feature>
<dbReference type="InterPro" id="IPR001683">
    <property type="entry name" value="PX_dom"/>
</dbReference>
<evidence type="ECO:0000256" key="9">
    <source>
        <dbReference type="ARBA" id="ARBA00023034"/>
    </source>
</evidence>
<evidence type="ECO:0000313" key="14">
    <source>
        <dbReference type="EMBL" id="SCV03652.1"/>
    </source>
</evidence>
<dbReference type="Gene3D" id="1.20.1270.60">
    <property type="entry name" value="Arfaptin homology (AH) domain/BAR domain"/>
    <property type="match status" value="1"/>
</dbReference>
<dbReference type="SMART" id="SM00312">
    <property type="entry name" value="PX"/>
    <property type="match status" value="1"/>
</dbReference>
<dbReference type="GO" id="GO:0042147">
    <property type="term" value="P:retrograde transport, endosome to Golgi"/>
    <property type="evidence" value="ECO:0007669"/>
    <property type="project" value="TreeGrafter"/>
</dbReference>
<proteinExistence type="inferred from homology"/>
<dbReference type="InterPro" id="IPR027267">
    <property type="entry name" value="AH/BAR_dom_sf"/>
</dbReference>
<feature type="region of interest" description="Disordered" evidence="12">
    <location>
        <begin position="29"/>
        <end position="141"/>
    </location>
</feature>
<evidence type="ECO:0000256" key="5">
    <source>
        <dbReference type="ARBA" id="ARBA00022448"/>
    </source>
</evidence>
<dbReference type="STRING" id="1230905.A0A1G4KGL5"/>
<dbReference type="Pfam" id="PF09325">
    <property type="entry name" value="Vps5"/>
    <property type="match status" value="1"/>
</dbReference>
<dbReference type="PROSITE" id="PS50195">
    <property type="entry name" value="PX"/>
    <property type="match status" value="1"/>
</dbReference>
<evidence type="ECO:0000256" key="12">
    <source>
        <dbReference type="SAM" id="MobiDB-lite"/>
    </source>
</evidence>
<protein>
    <submittedName>
        <fullName evidence="14">LAMI_0H09868g1_1</fullName>
    </submittedName>
</protein>
<dbReference type="InterPro" id="IPR035803">
    <property type="entry name" value="BAR_Vps5"/>
</dbReference>
<dbReference type="PANTHER" id="PTHR10555">
    <property type="entry name" value="SORTING NEXIN"/>
    <property type="match status" value="1"/>
</dbReference>
<dbReference type="CDD" id="cd06861">
    <property type="entry name" value="PX_Vps5p"/>
    <property type="match status" value="1"/>
</dbReference>
<dbReference type="GO" id="GO:0030904">
    <property type="term" value="C:retromer complex"/>
    <property type="evidence" value="ECO:0007669"/>
    <property type="project" value="UniProtKB-ARBA"/>
</dbReference>
<keyword evidence="7" id="KW-0597">Phosphoprotein</keyword>
<comment type="subcellular location">
    <subcellularLocation>
        <location evidence="2">Cytoplasm</location>
    </subcellularLocation>
    <subcellularLocation>
        <location evidence="3">Golgi apparatus</location>
    </subcellularLocation>
    <subcellularLocation>
        <location evidence="1">Membrane</location>
        <topology evidence="1">Peripheral membrane protein</topology>
        <orientation evidence="1">Cytoplasmic side</orientation>
    </subcellularLocation>
</comment>
<dbReference type="OrthoDB" id="271164at2759"/>
<keyword evidence="11" id="KW-0175">Coiled coil</keyword>
<dbReference type="InterPro" id="IPR037868">
    <property type="entry name" value="PX_Vps5"/>
</dbReference>
<evidence type="ECO:0000256" key="1">
    <source>
        <dbReference type="ARBA" id="ARBA00004287"/>
    </source>
</evidence>
<dbReference type="PANTHER" id="PTHR10555:SF170">
    <property type="entry name" value="FI18122P1"/>
    <property type="match status" value="1"/>
</dbReference>
<evidence type="ECO:0000256" key="2">
    <source>
        <dbReference type="ARBA" id="ARBA00004496"/>
    </source>
</evidence>
<evidence type="ECO:0000256" key="8">
    <source>
        <dbReference type="ARBA" id="ARBA00022927"/>
    </source>
</evidence>